<sequence length="100" mass="11184">MPRSSETGPQIEREAPMKALRGEQRSRMYPLLAKLGGDREKYANYAWDTCVNITMNIRRVEEIAVAVQSSTRYARNVALFGRLAPFGRSPTAPLGARNAE</sequence>
<reference evidence="2" key="2">
    <citation type="submission" date="2022-06" db="UniProtKB">
        <authorList>
            <consortium name="EnsemblMetazoa"/>
        </authorList>
    </citation>
    <scope>IDENTIFICATION</scope>
    <source>
        <strain evidence="2">PS312</strain>
    </source>
</reference>
<keyword evidence="3" id="KW-1185">Reference proteome</keyword>
<evidence type="ECO:0000313" key="2">
    <source>
        <dbReference type="EnsemblMetazoa" id="PPA45752.1"/>
    </source>
</evidence>
<name>A0A2A6CQ71_PRIPA</name>
<proteinExistence type="predicted"/>
<gene>
    <name evidence="2" type="primary">WBGene00284121</name>
</gene>
<accession>A0A8R1V1S6</accession>
<organism evidence="2 3">
    <name type="scientific">Pristionchus pacificus</name>
    <name type="common">Parasitic nematode worm</name>
    <dbReference type="NCBI Taxonomy" id="54126"/>
    <lineage>
        <taxon>Eukaryota</taxon>
        <taxon>Metazoa</taxon>
        <taxon>Ecdysozoa</taxon>
        <taxon>Nematoda</taxon>
        <taxon>Chromadorea</taxon>
        <taxon>Rhabditida</taxon>
        <taxon>Rhabditina</taxon>
        <taxon>Diplogasteromorpha</taxon>
        <taxon>Diplogasteroidea</taxon>
        <taxon>Neodiplogasteridae</taxon>
        <taxon>Pristionchus</taxon>
    </lineage>
</organism>
<dbReference type="EnsemblMetazoa" id="PPA45752.1">
    <property type="protein sequence ID" value="PPA45752.1"/>
    <property type="gene ID" value="WBGene00284121"/>
</dbReference>
<accession>A0A2A6CQ71</accession>
<reference evidence="3" key="1">
    <citation type="journal article" date="2008" name="Nat. Genet.">
        <title>The Pristionchus pacificus genome provides a unique perspective on nematode lifestyle and parasitism.</title>
        <authorList>
            <person name="Dieterich C."/>
            <person name="Clifton S.W."/>
            <person name="Schuster L.N."/>
            <person name="Chinwalla A."/>
            <person name="Delehaunty K."/>
            <person name="Dinkelacker I."/>
            <person name="Fulton L."/>
            <person name="Fulton R."/>
            <person name="Godfrey J."/>
            <person name="Minx P."/>
            <person name="Mitreva M."/>
            <person name="Roeseler W."/>
            <person name="Tian H."/>
            <person name="Witte H."/>
            <person name="Yang S.P."/>
            <person name="Wilson R.K."/>
            <person name="Sommer R.J."/>
        </authorList>
    </citation>
    <scope>NUCLEOTIDE SEQUENCE [LARGE SCALE GENOMIC DNA]</scope>
    <source>
        <strain evidence="3">PS312</strain>
    </source>
</reference>
<dbReference type="AlphaFoldDB" id="A0A2A6CQ71"/>
<feature type="compositionally biased region" description="Basic and acidic residues" evidence="1">
    <location>
        <begin position="11"/>
        <end position="23"/>
    </location>
</feature>
<feature type="region of interest" description="Disordered" evidence="1">
    <location>
        <begin position="1"/>
        <end position="23"/>
    </location>
</feature>
<dbReference type="Proteomes" id="UP000005239">
    <property type="component" value="Unassembled WGS sequence"/>
</dbReference>
<evidence type="ECO:0000256" key="1">
    <source>
        <dbReference type="SAM" id="MobiDB-lite"/>
    </source>
</evidence>
<protein>
    <submittedName>
        <fullName evidence="2">Uncharacterized protein</fullName>
    </submittedName>
</protein>
<evidence type="ECO:0000313" key="3">
    <source>
        <dbReference type="Proteomes" id="UP000005239"/>
    </source>
</evidence>